<evidence type="ECO:0000313" key="7">
    <source>
        <dbReference type="Proteomes" id="UP000198615"/>
    </source>
</evidence>
<feature type="domain" description="HIG1" evidence="5">
    <location>
        <begin position="5"/>
        <end position="96"/>
    </location>
</feature>
<proteinExistence type="predicted"/>
<dbReference type="AlphaFoldDB" id="A0A8G2BHS3"/>
<organism evidence="6 7">
    <name type="scientific">Thalassobaculum litoreum DSM 18839</name>
    <dbReference type="NCBI Taxonomy" id="1123362"/>
    <lineage>
        <taxon>Bacteria</taxon>
        <taxon>Pseudomonadati</taxon>
        <taxon>Pseudomonadota</taxon>
        <taxon>Alphaproteobacteria</taxon>
        <taxon>Rhodospirillales</taxon>
        <taxon>Thalassobaculaceae</taxon>
        <taxon>Thalassobaculum</taxon>
    </lineage>
</organism>
<comment type="caution">
    <text evidence="6">The sequence shown here is derived from an EMBL/GenBank/DDBJ whole genome shotgun (WGS) entry which is preliminary data.</text>
</comment>
<evidence type="ECO:0000256" key="1">
    <source>
        <dbReference type="ARBA" id="ARBA00022692"/>
    </source>
</evidence>
<dbReference type="Proteomes" id="UP000198615">
    <property type="component" value="Unassembled WGS sequence"/>
</dbReference>
<reference evidence="6 7" key="1">
    <citation type="submission" date="2016-10" db="EMBL/GenBank/DDBJ databases">
        <authorList>
            <person name="Varghese N."/>
            <person name="Submissions S."/>
        </authorList>
    </citation>
    <scope>NUCLEOTIDE SEQUENCE [LARGE SCALE GENOMIC DNA]</scope>
    <source>
        <strain evidence="6 7">DSM 18839</strain>
    </source>
</reference>
<dbReference type="EMBL" id="FNBW01000006">
    <property type="protein sequence ID" value="SDF77709.1"/>
    <property type="molecule type" value="Genomic_DNA"/>
</dbReference>
<evidence type="ECO:0000256" key="2">
    <source>
        <dbReference type="ARBA" id="ARBA00022989"/>
    </source>
</evidence>
<protein>
    <submittedName>
        <fullName evidence="6">Hypoxia induced protein conserved region</fullName>
    </submittedName>
</protein>
<name>A0A8G2BHS3_9PROT</name>
<accession>A0A8G2BHS3</accession>
<keyword evidence="1 4" id="KW-0812">Transmembrane</keyword>
<dbReference type="Pfam" id="PF04588">
    <property type="entry name" value="HIG_1_N"/>
    <property type="match status" value="1"/>
</dbReference>
<keyword evidence="2 4" id="KW-1133">Transmembrane helix</keyword>
<keyword evidence="7" id="KW-1185">Reference proteome</keyword>
<dbReference type="NCBIfam" id="NF033233">
    <property type="entry name" value="twin_helix"/>
    <property type="match status" value="1"/>
</dbReference>
<feature type="transmembrane region" description="Helical" evidence="4">
    <location>
        <begin position="76"/>
        <end position="94"/>
    </location>
</feature>
<dbReference type="InterPro" id="IPR007667">
    <property type="entry name" value="Hypoxia_induced_domain"/>
</dbReference>
<dbReference type="PROSITE" id="PS51503">
    <property type="entry name" value="HIG1"/>
    <property type="match status" value="1"/>
</dbReference>
<evidence type="ECO:0000256" key="3">
    <source>
        <dbReference type="ARBA" id="ARBA00023136"/>
    </source>
</evidence>
<evidence type="ECO:0000313" key="6">
    <source>
        <dbReference type="EMBL" id="SDF77709.1"/>
    </source>
</evidence>
<gene>
    <name evidence="6" type="ORF">SAMN05660686_02324</name>
</gene>
<evidence type="ECO:0000256" key="4">
    <source>
        <dbReference type="SAM" id="Phobius"/>
    </source>
</evidence>
<keyword evidence="3 4" id="KW-0472">Membrane</keyword>
<evidence type="ECO:0000259" key="5">
    <source>
        <dbReference type="PROSITE" id="PS51503"/>
    </source>
</evidence>
<feature type="transmembrane region" description="Helical" evidence="4">
    <location>
        <begin position="26"/>
        <end position="55"/>
    </location>
</feature>
<sequence length="96" mass="10634">MTRTPLASIRHTEMSVSVSKPAADPLYLLIMNTFLFIMMLLAMAATVGALVWGVIAMARGGEFNAKWSNKMMRYRILFQFIAICVFMALLTAIGKG</sequence>